<dbReference type="PROSITE" id="PS50042">
    <property type="entry name" value="CNMP_BINDING_3"/>
    <property type="match status" value="1"/>
</dbReference>
<keyword evidence="3" id="KW-0804">Transcription</keyword>
<dbReference type="InterPro" id="IPR012318">
    <property type="entry name" value="HTH_CRP"/>
</dbReference>
<dbReference type="RefSeq" id="WP_234970607.1">
    <property type="nucleotide sequence ID" value="NZ_FNWT01000001.1"/>
</dbReference>
<dbReference type="SMART" id="SM00100">
    <property type="entry name" value="cNMP"/>
    <property type="match status" value="1"/>
</dbReference>
<dbReference type="PANTHER" id="PTHR24567">
    <property type="entry name" value="CRP FAMILY TRANSCRIPTIONAL REGULATORY PROTEIN"/>
    <property type="match status" value="1"/>
</dbReference>
<gene>
    <name evidence="6" type="ORF">SAMN05216447_1014</name>
</gene>
<dbReference type="Proteomes" id="UP000199135">
    <property type="component" value="Unassembled WGS sequence"/>
</dbReference>
<keyword evidence="2" id="KW-0238">DNA-binding</keyword>
<evidence type="ECO:0000256" key="3">
    <source>
        <dbReference type="ARBA" id="ARBA00023163"/>
    </source>
</evidence>
<dbReference type="InterPro" id="IPR036388">
    <property type="entry name" value="WH-like_DNA-bd_sf"/>
</dbReference>
<evidence type="ECO:0000256" key="2">
    <source>
        <dbReference type="ARBA" id="ARBA00023125"/>
    </source>
</evidence>
<dbReference type="InterPro" id="IPR018490">
    <property type="entry name" value="cNMP-bd_dom_sf"/>
</dbReference>
<keyword evidence="7" id="KW-1185">Reference proteome</keyword>
<dbReference type="InterPro" id="IPR036390">
    <property type="entry name" value="WH_DNA-bd_sf"/>
</dbReference>
<feature type="domain" description="HTH crp-type" evidence="5">
    <location>
        <begin position="168"/>
        <end position="235"/>
    </location>
</feature>
<evidence type="ECO:0000256" key="1">
    <source>
        <dbReference type="ARBA" id="ARBA00023015"/>
    </source>
</evidence>
<organism evidence="6 7">
    <name type="scientific">Parafannyhessea umbonata</name>
    <dbReference type="NCBI Taxonomy" id="604330"/>
    <lineage>
        <taxon>Bacteria</taxon>
        <taxon>Bacillati</taxon>
        <taxon>Actinomycetota</taxon>
        <taxon>Coriobacteriia</taxon>
        <taxon>Coriobacteriales</taxon>
        <taxon>Atopobiaceae</taxon>
        <taxon>Parafannyhessea</taxon>
    </lineage>
</organism>
<sequence>MAMTKSASTMHHCAESTHCPFAVDATACMGNIRLFAGLPLEAKHELISNARRSTHPNGSILVREGDPIESILILRSGRIKTFHIDATGEEHVLDVLHEGQAIWHGMFLKDHSYHYSVACLSKVELCSIHRTDFEAMIASHPDVAMGLIRMIETELDDAEEKITMLSIRDPKQRLAEYLLHRDARCIGSEIMLKLDDIARSIGLRPETVSRNFSSLEQEGYVTRLGRGRLKVVDREGLKSISMLSD</sequence>
<dbReference type="CDD" id="cd00092">
    <property type="entry name" value="HTH_CRP"/>
    <property type="match status" value="1"/>
</dbReference>
<feature type="domain" description="Cyclic nucleotide-binding" evidence="4">
    <location>
        <begin position="34"/>
        <end position="154"/>
    </location>
</feature>
<dbReference type="Pfam" id="PF00027">
    <property type="entry name" value="cNMP_binding"/>
    <property type="match status" value="1"/>
</dbReference>
<comment type="caution">
    <text evidence="6">The sequence shown here is derived from an EMBL/GenBank/DDBJ whole genome shotgun (WGS) entry which is preliminary data.</text>
</comment>
<evidence type="ECO:0000259" key="4">
    <source>
        <dbReference type="PROSITE" id="PS50042"/>
    </source>
</evidence>
<evidence type="ECO:0000313" key="7">
    <source>
        <dbReference type="Proteomes" id="UP000199135"/>
    </source>
</evidence>
<name>A0A1H6HM02_9ACTN</name>
<dbReference type="PROSITE" id="PS51063">
    <property type="entry name" value="HTH_CRP_2"/>
    <property type="match status" value="1"/>
</dbReference>
<dbReference type="Gene3D" id="2.60.120.10">
    <property type="entry name" value="Jelly Rolls"/>
    <property type="match status" value="1"/>
</dbReference>
<evidence type="ECO:0000259" key="5">
    <source>
        <dbReference type="PROSITE" id="PS51063"/>
    </source>
</evidence>
<keyword evidence="1" id="KW-0805">Transcription regulation</keyword>
<protein>
    <submittedName>
        <fullName evidence="6">CRP/FNR family transcriptional regulator, anaerobic regulatory protein</fullName>
    </submittedName>
</protein>
<dbReference type="CDD" id="cd00038">
    <property type="entry name" value="CAP_ED"/>
    <property type="match status" value="1"/>
</dbReference>
<evidence type="ECO:0000313" key="6">
    <source>
        <dbReference type="EMBL" id="SEH36132.1"/>
    </source>
</evidence>
<dbReference type="SUPFAM" id="SSF46785">
    <property type="entry name" value="Winged helix' DNA-binding domain"/>
    <property type="match status" value="1"/>
</dbReference>
<reference evidence="6 7" key="1">
    <citation type="submission" date="2016-10" db="EMBL/GenBank/DDBJ databases">
        <authorList>
            <person name="Varghese N."/>
            <person name="Submissions S."/>
        </authorList>
    </citation>
    <scope>NUCLEOTIDE SEQUENCE [LARGE SCALE GENOMIC DNA]</scope>
    <source>
        <strain evidence="6 7">WCP15</strain>
    </source>
</reference>
<accession>A0A1H6HM02</accession>
<dbReference type="SMART" id="SM00419">
    <property type="entry name" value="HTH_CRP"/>
    <property type="match status" value="1"/>
</dbReference>
<dbReference type="InterPro" id="IPR000595">
    <property type="entry name" value="cNMP-bd_dom"/>
</dbReference>
<dbReference type="SUPFAM" id="SSF51206">
    <property type="entry name" value="cAMP-binding domain-like"/>
    <property type="match status" value="1"/>
</dbReference>
<proteinExistence type="predicted"/>
<dbReference type="Pfam" id="PF13545">
    <property type="entry name" value="HTH_Crp_2"/>
    <property type="match status" value="1"/>
</dbReference>
<dbReference type="PANTHER" id="PTHR24567:SF26">
    <property type="entry name" value="REGULATORY PROTEIN YEIL"/>
    <property type="match status" value="1"/>
</dbReference>
<dbReference type="Gene3D" id="1.10.10.10">
    <property type="entry name" value="Winged helix-like DNA-binding domain superfamily/Winged helix DNA-binding domain"/>
    <property type="match status" value="1"/>
</dbReference>
<dbReference type="EMBL" id="FNWT01000001">
    <property type="protein sequence ID" value="SEH36132.1"/>
    <property type="molecule type" value="Genomic_DNA"/>
</dbReference>
<dbReference type="InterPro" id="IPR014710">
    <property type="entry name" value="RmlC-like_jellyroll"/>
</dbReference>
<dbReference type="InterPro" id="IPR050397">
    <property type="entry name" value="Env_Response_Regulators"/>
</dbReference>